<accession>A0ABM9HB44</accession>
<dbReference type="InterPro" id="IPR014914">
    <property type="entry name" value="RES_dom"/>
</dbReference>
<gene>
    <name evidence="2" type="ORF">NSPWAT_0503</name>
</gene>
<evidence type="ECO:0000313" key="3">
    <source>
        <dbReference type="Proteomes" id="UP001157733"/>
    </source>
</evidence>
<proteinExistence type="predicted"/>
<dbReference type="RefSeq" id="WP_282010307.1">
    <property type="nucleotide sequence ID" value="NZ_OX336137.1"/>
</dbReference>
<evidence type="ECO:0000313" key="2">
    <source>
        <dbReference type="EMBL" id="CAI2717362.1"/>
    </source>
</evidence>
<name>A0ABM9HB44_9BACT</name>
<organism evidence="2 3">
    <name type="scientific">Nitrospina watsonii</name>
    <dbReference type="NCBI Taxonomy" id="1323948"/>
    <lineage>
        <taxon>Bacteria</taxon>
        <taxon>Pseudomonadati</taxon>
        <taxon>Nitrospinota/Tectimicrobiota group</taxon>
        <taxon>Nitrospinota</taxon>
        <taxon>Nitrospinia</taxon>
        <taxon>Nitrospinales</taxon>
        <taxon>Nitrospinaceae</taxon>
        <taxon>Nitrospina</taxon>
    </lineage>
</organism>
<dbReference type="Proteomes" id="UP001157733">
    <property type="component" value="Chromosome"/>
</dbReference>
<dbReference type="Pfam" id="PF08808">
    <property type="entry name" value="RES"/>
    <property type="match status" value="1"/>
</dbReference>
<sequence>MSEELLCHECVGDSFLKAKIKKGSKNRGCSFCHRRTKSLPLEEVAEKVNATFSQLFIPGGMEPSISESDSWEWEQIGETDAEIFERIMGVDYEVAEKVSNILGEKHNFVALKEGETALYGGDTLYELAPIRPYDTTSLWKSFCENIKHQSRYFDPSSKEILDYIFNGIIEHQRYFSKKVILDITPVSNNRFIYRARKALKSSERIKICKNPEVELGPPPPNIVIAGRMNPSGIPVFYGAYDERTCVSEIRLPVGGMAVIGKFEVIKPIKVLDLTAFEEYPKVEYFDPDFEYIMAQWEFAHILHKEISKPILPGDEVLDYLPTQLIAEYLSNQFNPKLDGIIYYSPQNLNNEEEAPKNIVLFRHSAVVKKSDIAKSEKASEDHFFSEHFTEHDYQIFKEPQGGQGLNRVDDEFWSSDPYTDVYGMEWVDLYPQMENLPYLRLVEDSLRIYKVSSIVYKTKSLDVAPILELDQKPKGEDLDY</sequence>
<evidence type="ECO:0000259" key="1">
    <source>
        <dbReference type="SMART" id="SM00953"/>
    </source>
</evidence>
<feature type="domain" description="RES" evidence="1">
    <location>
        <begin position="211"/>
        <end position="373"/>
    </location>
</feature>
<dbReference type="SMART" id="SM00953">
    <property type="entry name" value="RES"/>
    <property type="match status" value="1"/>
</dbReference>
<dbReference type="EMBL" id="OX336137">
    <property type="protein sequence ID" value="CAI2717362.1"/>
    <property type="molecule type" value="Genomic_DNA"/>
</dbReference>
<keyword evidence="3" id="KW-1185">Reference proteome</keyword>
<protein>
    <submittedName>
        <fullName evidence="2">RES domain-containing protein</fullName>
    </submittedName>
</protein>
<reference evidence="2 3" key="1">
    <citation type="submission" date="2022-09" db="EMBL/GenBank/DDBJ databases">
        <authorList>
            <person name="Kop L."/>
        </authorList>
    </citation>
    <scope>NUCLEOTIDE SEQUENCE [LARGE SCALE GENOMIC DNA]</scope>
    <source>
        <strain evidence="2 3">347</strain>
    </source>
</reference>